<keyword evidence="1" id="KW-0732">Signal</keyword>
<evidence type="ECO:0000259" key="3">
    <source>
        <dbReference type="Pfam" id="PF06863"/>
    </source>
</evidence>
<feature type="domain" description="DUF1214" evidence="2">
    <location>
        <begin position="401"/>
        <end position="506"/>
    </location>
</feature>
<dbReference type="RefSeq" id="WP_205958128.1">
    <property type="nucleotide sequence ID" value="NZ_CP076132.1"/>
</dbReference>
<gene>
    <name evidence="4" type="ORF">KMW28_16490</name>
</gene>
<proteinExistence type="predicted"/>
<dbReference type="KEGG" id="fya:KMW28_16490"/>
<protein>
    <submittedName>
        <fullName evidence="4">DUF1254 domain-containing protein</fullName>
    </submittedName>
</protein>
<keyword evidence="5" id="KW-1185">Reference proteome</keyword>
<dbReference type="InterPro" id="IPR037049">
    <property type="entry name" value="DUF1214_C_sf"/>
</dbReference>
<evidence type="ECO:0000313" key="5">
    <source>
        <dbReference type="Proteomes" id="UP000678679"/>
    </source>
</evidence>
<evidence type="ECO:0000313" key="4">
    <source>
        <dbReference type="EMBL" id="QWG01242.1"/>
    </source>
</evidence>
<dbReference type="PANTHER" id="PTHR36509">
    <property type="entry name" value="BLL3101 PROTEIN"/>
    <property type="match status" value="1"/>
</dbReference>
<evidence type="ECO:0000256" key="1">
    <source>
        <dbReference type="SAM" id="SignalP"/>
    </source>
</evidence>
<dbReference type="EMBL" id="CP076132">
    <property type="protein sequence ID" value="QWG01242.1"/>
    <property type="molecule type" value="Genomic_DNA"/>
</dbReference>
<dbReference type="InterPro" id="IPR010679">
    <property type="entry name" value="DUF1254"/>
</dbReference>
<dbReference type="Gene3D" id="2.60.120.600">
    <property type="entry name" value="Domain of unknown function DUF1214, C-terminal domain"/>
    <property type="match status" value="1"/>
</dbReference>
<dbReference type="Gene3D" id="2.60.40.1610">
    <property type="entry name" value="Domain of unknown function DUF1254"/>
    <property type="match status" value="1"/>
</dbReference>
<organism evidence="4 5">
    <name type="scientific">Flammeovirga yaeyamensis</name>
    <dbReference type="NCBI Taxonomy" id="367791"/>
    <lineage>
        <taxon>Bacteria</taxon>
        <taxon>Pseudomonadati</taxon>
        <taxon>Bacteroidota</taxon>
        <taxon>Cytophagia</taxon>
        <taxon>Cytophagales</taxon>
        <taxon>Flammeovirgaceae</taxon>
        <taxon>Flammeovirga</taxon>
    </lineage>
</organism>
<dbReference type="InterPro" id="IPR010621">
    <property type="entry name" value="DUF1214"/>
</dbReference>
<feature type="domain" description="DUF1254" evidence="3">
    <location>
        <begin position="117"/>
        <end position="237"/>
    </location>
</feature>
<evidence type="ECO:0000259" key="2">
    <source>
        <dbReference type="Pfam" id="PF06742"/>
    </source>
</evidence>
<dbReference type="Pfam" id="PF06863">
    <property type="entry name" value="DUF1254"/>
    <property type="match status" value="1"/>
</dbReference>
<dbReference type="PANTHER" id="PTHR36509:SF3">
    <property type="entry name" value="SIGNAL PEPTIDE PROTEIN"/>
    <property type="match status" value="1"/>
</dbReference>
<dbReference type="InterPro" id="IPR037050">
    <property type="entry name" value="DUF1254_sf"/>
</dbReference>
<dbReference type="Gene3D" id="1.10.3360.10">
    <property type="entry name" value="VPA0735-like domain"/>
    <property type="match status" value="1"/>
</dbReference>
<dbReference type="AlphaFoldDB" id="A0AAX1N196"/>
<feature type="signal peptide" evidence="1">
    <location>
        <begin position="1"/>
        <end position="24"/>
    </location>
</feature>
<dbReference type="Proteomes" id="UP000678679">
    <property type="component" value="Chromosome 1"/>
</dbReference>
<dbReference type="SUPFAM" id="SSF160935">
    <property type="entry name" value="VPA0735-like"/>
    <property type="match status" value="1"/>
</dbReference>
<dbReference type="PROSITE" id="PS51257">
    <property type="entry name" value="PROKAR_LIPOPROTEIN"/>
    <property type="match status" value="1"/>
</dbReference>
<feature type="chain" id="PRO_5043824778" evidence="1">
    <location>
        <begin position="25"/>
        <end position="524"/>
    </location>
</feature>
<accession>A0AAX1N196</accession>
<sequence>MKLRFIKNSSIALALIMVGFSCQTQEDNRSKTVEKYHQTTNIPEGILTPDKVSTSIGDLEFIDGAPLPETAEKVYENLDRMRGVDVFLKCMPAVSVRQLMVGPEEIGVDDYNKVLLFDKLMDSKPLYLTANTSTLYSIPSLNMKNTGPMVIEVPKGMLGAFNDAWFRYMEDIGPFGPDKAQGGKYLVIPPDYEGEIPSGYYVVKSKTYRVWIFMRAFIENGIDAAVANIKNNLKIYPLSEKNNPKPMEFISGTGKEFNTIHTNDFHFYEHLNEVIQEEPYEMLDVETRGLIASIGIEKGKEFAPDARMKRILTDAVAIGNATARSIVWYPRSEGSVSNMKGIKVFPTKKDSHWIMAWVDRNVFFNGKDGHTMNSDARVMFHYPYTAVTPAMAVPRLGIGSDYAMAYVDDKKVPFDGSKNYKLHIPPNPPAKNFWAVTVYDPQTRSMLQTDQAYPTVGSQTEGLRKNEDGSYDIYFGPKAPEGYESNWLQTIPGKSMFVILRLYGPLQEWHDRKWVPSNVTEIKN</sequence>
<dbReference type="Pfam" id="PF06742">
    <property type="entry name" value="DUF1214"/>
    <property type="match status" value="1"/>
</dbReference>
<name>A0AAX1N196_9BACT</name>
<reference evidence="4 5" key="1">
    <citation type="submission" date="2021-05" db="EMBL/GenBank/DDBJ databases">
        <title>Comparative genomic studies on the polysaccharide-degrading batcterial strains of the Flammeovirga genus.</title>
        <authorList>
            <person name="Zewei F."/>
            <person name="Zheng Z."/>
            <person name="Yu L."/>
            <person name="Ruyue G."/>
            <person name="Yanhong M."/>
            <person name="Yuanyuan C."/>
            <person name="Jingyan G."/>
            <person name="Wenjun H."/>
        </authorList>
    </citation>
    <scope>NUCLEOTIDE SEQUENCE [LARGE SCALE GENOMIC DNA]</scope>
    <source>
        <strain evidence="4 5">NBRC:100898</strain>
    </source>
</reference>